<keyword evidence="1" id="KW-0472">Membrane</keyword>
<dbReference type="AlphaFoldDB" id="A0A1I4ETG2"/>
<keyword evidence="1" id="KW-0812">Transmembrane</keyword>
<keyword evidence="3" id="KW-1185">Reference proteome</keyword>
<proteinExistence type="predicted"/>
<protein>
    <submittedName>
        <fullName evidence="2">Prepilin-type N-terminal cleavage/methylation domain-containing protein</fullName>
    </submittedName>
</protein>
<dbReference type="InterPro" id="IPR012902">
    <property type="entry name" value="N_methyl_site"/>
</dbReference>
<accession>A0A1I4ETG2</accession>
<dbReference type="PROSITE" id="PS00409">
    <property type="entry name" value="PROKAR_NTER_METHYL"/>
    <property type="match status" value="1"/>
</dbReference>
<gene>
    <name evidence="2" type="ORF">SAMN02983006_00143</name>
</gene>
<dbReference type="EMBL" id="FOTI01000001">
    <property type="protein sequence ID" value="SFL08998.1"/>
    <property type="molecule type" value="Genomic_DNA"/>
</dbReference>
<dbReference type="NCBIfam" id="TIGR02532">
    <property type="entry name" value="IV_pilin_GFxxxE"/>
    <property type="match status" value="1"/>
</dbReference>
<dbReference type="Proteomes" id="UP000199006">
    <property type="component" value="Unassembled WGS sequence"/>
</dbReference>
<dbReference type="OrthoDB" id="2111724at2"/>
<feature type="transmembrane region" description="Helical" evidence="1">
    <location>
        <begin position="20"/>
        <end position="42"/>
    </location>
</feature>
<dbReference type="RefSeq" id="WP_089858104.1">
    <property type="nucleotide sequence ID" value="NZ_FOTI01000001.1"/>
</dbReference>
<dbReference type="STRING" id="29563.SAMN02983006_00143"/>
<evidence type="ECO:0000313" key="3">
    <source>
        <dbReference type="Proteomes" id="UP000199006"/>
    </source>
</evidence>
<keyword evidence="1" id="KW-1133">Transmembrane helix</keyword>
<name>A0A1I4ETG2_9FIRM</name>
<evidence type="ECO:0000313" key="2">
    <source>
        <dbReference type="EMBL" id="SFL08998.1"/>
    </source>
</evidence>
<sequence>MSLSHFCKKNSLDSKQGFSLIEVLVALVISTLIFSVFLQLILDIYQQNDIFNLSSSWQLDSYLALDFISQQIENSKQVKVVNENEINLFSYYRGQYCWLKFCPYTDLTGQLNLGRKLGSDNLNKQDFGKNLALIDDIKSFKITCLSNNLLKIELILGNKKHNLAVAKIINLN</sequence>
<evidence type="ECO:0000256" key="1">
    <source>
        <dbReference type="SAM" id="Phobius"/>
    </source>
</evidence>
<dbReference type="Pfam" id="PF07963">
    <property type="entry name" value="N_methyl"/>
    <property type="match status" value="1"/>
</dbReference>
<reference evidence="2 3" key="1">
    <citation type="submission" date="2016-10" db="EMBL/GenBank/DDBJ databases">
        <authorList>
            <person name="de Groot N.N."/>
        </authorList>
    </citation>
    <scope>NUCLEOTIDE SEQUENCE [LARGE SCALE GENOMIC DNA]</scope>
    <source>
        <strain evidence="2 3">ATCC 51327</strain>
    </source>
</reference>
<organism evidence="2 3">
    <name type="scientific">Halanaerobium salsuginis</name>
    <dbReference type="NCBI Taxonomy" id="29563"/>
    <lineage>
        <taxon>Bacteria</taxon>
        <taxon>Bacillati</taxon>
        <taxon>Bacillota</taxon>
        <taxon>Clostridia</taxon>
        <taxon>Halanaerobiales</taxon>
        <taxon>Halanaerobiaceae</taxon>
        <taxon>Halanaerobium</taxon>
    </lineage>
</organism>